<feature type="compositionally biased region" description="Basic residues" evidence="2">
    <location>
        <begin position="749"/>
        <end position="775"/>
    </location>
</feature>
<dbReference type="GO" id="GO:0015031">
    <property type="term" value="P:protein transport"/>
    <property type="evidence" value="ECO:0007669"/>
    <property type="project" value="UniProtKB-KW"/>
</dbReference>
<evidence type="ECO:0000259" key="3">
    <source>
        <dbReference type="Pfam" id="PF08158"/>
    </source>
</evidence>
<feature type="compositionally biased region" description="Basic and acidic residues" evidence="2">
    <location>
        <begin position="470"/>
        <end position="487"/>
    </location>
</feature>
<evidence type="ECO:0000313" key="5">
    <source>
        <dbReference type="Proteomes" id="UP000596660"/>
    </source>
</evidence>
<dbReference type="Pfam" id="PF08158">
    <property type="entry name" value="SDA1_HEAT"/>
    <property type="match status" value="1"/>
</dbReference>
<dbReference type="EnsemblPlants" id="AUR62020542-RA">
    <property type="protein sequence ID" value="AUR62020542-RA:cds"/>
    <property type="gene ID" value="AUR62020542"/>
</dbReference>
<comment type="similarity">
    <text evidence="1">Belongs to the SDA1 family.</text>
</comment>
<dbReference type="InterPro" id="IPR012977">
    <property type="entry name" value="SDA1_N"/>
</dbReference>
<organism evidence="4 5">
    <name type="scientific">Chenopodium quinoa</name>
    <name type="common">Quinoa</name>
    <dbReference type="NCBI Taxonomy" id="63459"/>
    <lineage>
        <taxon>Eukaryota</taxon>
        <taxon>Viridiplantae</taxon>
        <taxon>Streptophyta</taxon>
        <taxon>Embryophyta</taxon>
        <taxon>Tracheophyta</taxon>
        <taxon>Spermatophyta</taxon>
        <taxon>Magnoliopsida</taxon>
        <taxon>eudicotyledons</taxon>
        <taxon>Gunneridae</taxon>
        <taxon>Pentapetalae</taxon>
        <taxon>Caryophyllales</taxon>
        <taxon>Chenopodiaceae</taxon>
        <taxon>Chenopodioideae</taxon>
        <taxon>Atripliceae</taxon>
        <taxon>Chenopodium</taxon>
    </lineage>
</organism>
<comment type="function">
    <text evidence="1">Required for 60S pre-ribosomal subunits export to the cytoplasm.</text>
</comment>
<dbReference type="GO" id="GO:0042273">
    <property type="term" value="P:ribosomal large subunit biogenesis"/>
    <property type="evidence" value="ECO:0007669"/>
    <property type="project" value="UniProtKB-UniRule"/>
</dbReference>
<dbReference type="PANTHER" id="PTHR12730">
    <property type="entry name" value="HSDA/SDA1-RELATED"/>
    <property type="match status" value="1"/>
</dbReference>
<dbReference type="Proteomes" id="UP000596660">
    <property type="component" value="Unplaced"/>
</dbReference>
<keyword evidence="1" id="KW-0690">Ribosome biogenesis</keyword>
<sequence>MTTGTASAMTTFNRGWSFQKLRPEMKKDPESYEDELQSLYRDFNYSIEPFEQQIDFGFTSLSDDSTANKELGDRAFFLAQLSSSYPRHLCDFPDLLVYLLHRVATPVSLSPSLRSLRFKLTQSLILLLNRNVVFIDKEFEIRNTKTKTTLLALFMKLQALKDRNLKKLAYSHVVLSIKKHKNNHARNKILQNVVLHMLQSGEEALARRSLVVLCNLHRMNVWSDALVSNAICRACHHPTLRQAALSFLLSYQMIEEDDETDASGNEDEGCAQQTRVVLHREQVDKARHKGTTSSKKKKKAKLKREICSMKRQQRLSSEKTGSNHYSPLSDLHDADVNMMTIIVIARTIGLHRLIKPKFYCFLGKYLMPHEKEITKLLAAAVEVFHVDVPDDDVKPLFLQIVNNFLHNSSSQPEAFAVGLNVVREICLRMPRVNPSLLAKKHRGRSAANVKPKQYGEASDATDVPGADLLRQGKEYDDQDYDSIKVENDDAEDDDDGSEDAEGDASDEDAEDDAGDEDAEDDDDDVTSFNCLGDSAVNECCAEVESKVGDDDRITAGEEFREDDVDMEDEFSSLIESDGSHVQISGERKRKYADFDQQLDTADSDFRALKKLTVRKSEHMSEADDHFYSNEEFQQIKKLLATECELRKCSGSKSTTLFPSSDQLSLKPVNPAKLEINIYYCCTISALFPWLNVAAVLKLNLSWANANIKRKMTKKEKLGSMMAGREDRDEYKSRAAVKQNKKGGSSNRQKDHKKIMPIAAKRGKIARTKQEKKRKQISSGKQFRGKKAWK</sequence>
<evidence type="ECO:0000256" key="2">
    <source>
        <dbReference type="SAM" id="MobiDB-lite"/>
    </source>
</evidence>
<dbReference type="GO" id="GO:0000055">
    <property type="term" value="P:ribosomal large subunit export from nucleus"/>
    <property type="evidence" value="ECO:0007669"/>
    <property type="project" value="UniProtKB-UniRule"/>
</dbReference>
<keyword evidence="5" id="KW-1185">Reference proteome</keyword>
<protein>
    <recommendedName>
        <fullName evidence="1">Protein SDA1</fullName>
    </recommendedName>
</protein>
<dbReference type="PANTHER" id="PTHR12730:SF0">
    <property type="entry name" value="PROTEIN SDA1 HOMOLOG"/>
    <property type="match status" value="1"/>
</dbReference>
<feature type="region of interest" description="Disordered" evidence="2">
    <location>
        <begin position="716"/>
        <end position="789"/>
    </location>
</feature>
<proteinExistence type="inferred from homology"/>
<dbReference type="InterPro" id="IPR027312">
    <property type="entry name" value="Sda1"/>
</dbReference>
<keyword evidence="1" id="KW-0813">Transport</keyword>
<feature type="compositionally biased region" description="Basic and acidic residues" evidence="2">
    <location>
        <begin position="723"/>
        <end position="732"/>
    </location>
</feature>
<keyword evidence="1" id="KW-0539">Nucleus</keyword>
<reference evidence="4" key="2">
    <citation type="submission" date="2021-03" db="UniProtKB">
        <authorList>
            <consortium name="EnsemblPlants"/>
        </authorList>
    </citation>
    <scope>IDENTIFICATION</scope>
</reference>
<feature type="region of interest" description="Disordered" evidence="2">
    <location>
        <begin position="284"/>
        <end position="303"/>
    </location>
</feature>
<evidence type="ECO:0000256" key="1">
    <source>
        <dbReference type="RuleBase" id="RU365057"/>
    </source>
</evidence>
<feature type="compositionally biased region" description="Acidic residues" evidence="2">
    <location>
        <begin position="488"/>
        <end position="525"/>
    </location>
</feature>
<feature type="domain" description="SDA1 N-terminal" evidence="3">
    <location>
        <begin position="77"/>
        <end position="432"/>
    </location>
</feature>
<feature type="region of interest" description="Disordered" evidence="2">
    <location>
        <begin position="440"/>
        <end position="529"/>
    </location>
</feature>
<reference evidence="4" key="1">
    <citation type="journal article" date="2017" name="Nature">
        <title>The genome of Chenopodium quinoa.</title>
        <authorList>
            <person name="Jarvis D.E."/>
            <person name="Ho Y.S."/>
            <person name="Lightfoot D.J."/>
            <person name="Schmoeckel S.M."/>
            <person name="Li B."/>
            <person name="Borm T.J.A."/>
            <person name="Ohyanagi H."/>
            <person name="Mineta K."/>
            <person name="Michell C.T."/>
            <person name="Saber N."/>
            <person name="Kharbatia N.M."/>
            <person name="Rupper R.R."/>
            <person name="Sharp A.R."/>
            <person name="Dally N."/>
            <person name="Boughton B.A."/>
            <person name="Woo Y.H."/>
            <person name="Gao G."/>
            <person name="Schijlen E.G.W.M."/>
            <person name="Guo X."/>
            <person name="Momin A.A."/>
            <person name="Negrao S."/>
            <person name="Al-Babili S."/>
            <person name="Gehring C."/>
            <person name="Roessner U."/>
            <person name="Jung C."/>
            <person name="Murphy K."/>
            <person name="Arold S.T."/>
            <person name="Gojobori T."/>
            <person name="van der Linden C.G."/>
            <person name="van Loo E.N."/>
            <person name="Jellen E.N."/>
            <person name="Maughan P.J."/>
            <person name="Tester M."/>
        </authorList>
    </citation>
    <scope>NUCLEOTIDE SEQUENCE [LARGE SCALE GENOMIC DNA]</scope>
    <source>
        <strain evidence="4">cv. PI 614886</strain>
    </source>
</reference>
<comment type="subcellular location">
    <subcellularLocation>
        <location evidence="1">Nucleus</location>
        <location evidence="1">Nucleolus</location>
    </subcellularLocation>
</comment>
<feature type="compositionally biased region" description="Basic residues" evidence="2">
    <location>
        <begin position="286"/>
        <end position="302"/>
    </location>
</feature>
<dbReference type="Gramene" id="AUR62020542-RA">
    <property type="protein sequence ID" value="AUR62020542-RA:cds"/>
    <property type="gene ID" value="AUR62020542"/>
</dbReference>
<dbReference type="AlphaFoldDB" id="A0A803LYJ1"/>
<accession>A0A803LYJ1</accession>
<dbReference type="GO" id="GO:0005730">
    <property type="term" value="C:nucleolus"/>
    <property type="evidence" value="ECO:0007669"/>
    <property type="project" value="UniProtKB-SubCell"/>
</dbReference>
<evidence type="ECO:0000313" key="4">
    <source>
        <dbReference type="EnsemblPlants" id="AUR62020542-RA:cds"/>
    </source>
</evidence>
<keyword evidence="1" id="KW-0653">Protein transport</keyword>
<name>A0A803LYJ1_CHEQI</name>